<gene>
    <name evidence="4" type="ORF">GMI68_01195</name>
    <name evidence="5" type="ORF">J7S26_00905</name>
</gene>
<dbReference type="SUPFAM" id="SSF56601">
    <property type="entry name" value="beta-lactamase/transpeptidase-like"/>
    <property type="match status" value="1"/>
</dbReference>
<keyword evidence="2" id="KW-0812">Transmembrane</keyword>
<dbReference type="Proteomes" id="UP000671910">
    <property type="component" value="Chromosome"/>
</dbReference>
<evidence type="ECO:0000259" key="3">
    <source>
        <dbReference type="Pfam" id="PF13354"/>
    </source>
</evidence>
<dbReference type="GO" id="GO:0030655">
    <property type="term" value="P:beta-lactam antibiotic catabolic process"/>
    <property type="evidence" value="ECO:0007669"/>
    <property type="project" value="InterPro"/>
</dbReference>
<protein>
    <submittedName>
        <fullName evidence="5">Serine hydrolase</fullName>
    </submittedName>
</protein>
<evidence type="ECO:0000256" key="2">
    <source>
        <dbReference type="SAM" id="Phobius"/>
    </source>
</evidence>
<dbReference type="EMBL" id="WPCR01000001">
    <property type="protein sequence ID" value="NHM13398.1"/>
    <property type="molecule type" value="Genomic_DNA"/>
</dbReference>
<dbReference type="AlphaFoldDB" id="A0A9E6MR19"/>
<dbReference type="GO" id="GO:0008800">
    <property type="term" value="F:beta-lactamase activity"/>
    <property type="evidence" value="ECO:0007669"/>
    <property type="project" value="InterPro"/>
</dbReference>
<dbReference type="RefSeq" id="WP_166338199.1">
    <property type="nucleotide sequence ID" value="NZ_CP072829.1"/>
</dbReference>
<sequence length="470" mass="48076">MAGKHASAGGRRTVAPGGPRHGRAPSSPSRKSLSGTAVGWFVAAALLSPSAVTTALIAIDLALFPQHSLVASEAVVSADAADAVAAQPVERPASSQTAAHVSQPEDAAGEADAGKRPDEVAAPDAQALEAALEPASAPGCVGASSALAADIRDVPRTTFSLAESLKVARAALAGLADVADSFVFDGVTATAFPFEGEDAKAVQAALDAFSEAGYDVGFLVYDLASAAGVGYNIDEAFFSASTVKAPFAAYVLDREIAAGNASWDEELHEDVVVEGTGVMADDDRDDYSLGEVLENTIVHSDNTGYALLLDRFGADGFAAWAADAAVEVDPGEFAEVRGYPFVSARTMALLWAASAAPVLQGTPDPWRLASGWGAYAEAASSPLAGWLASTDESFIAEALGDGALVLSKPGYEISSDVANACLSECGLVIDESGPYLIAVMTNADFDDASFRDNEPLMVDLVRALAASRPS</sequence>
<dbReference type="InterPro" id="IPR012338">
    <property type="entry name" value="Beta-lactam/transpept-like"/>
</dbReference>
<evidence type="ECO:0000313" key="4">
    <source>
        <dbReference type="EMBL" id="NHM13398.1"/>
    </source>
</evidence>
<organism evidence="5 7">
    <name type="scientific">Xiamenia xianingshaonis</name>
    <dbReference type="NCBI Taxonomy" id="2682776"/>
    <lineage>
        <taxon>Bacteria</taxon>
        <taxon>Bacillati</taxon>
        <taxon>Actinomycetota</taxon>
        <taxon>Coriobacteriia</taxon>
        <taxon>Eggerthellales</taxon>
        <taxon>Eggerthellaceae</taxon>
        <taxon>Xiamenia</taxon>
    </lineage>
</organism>
<feature type="region of interest" description="Disordered" evidence="1">
    <location>
        <begin position="1"/>
        <end position="32"/>
    </location>
</feature>
<dbReference type="Gene3D" id="3.40.710.10">
    <property type="entry name" value="DD-peptidase/beta-lactamase superfamily"/>
    <property type="match status" value="1"/>
</dbReference>
<keyword evidence="6" id="KW-1185">Reference proteome</keyword>
<reference evidence="5" key="2">
    <citation type="submission" date="2021-04" db="EMBL/GenBank/DDBJ databases">
        <title>Novel species in family Eggerthellaceae.</title>
        <authorList>
            <person name="Zhang G."/>
        </authorList>
    </citation>
    <scope>NUCLEOTIDE SEQUENCE</scope>
    <source>
        <strain evidence="5">Zg-886</strain>
    </source>
</reference>
<dbReference type="PANTHER" id="PTHR35333">
    <property type="entry name" value="BETA-LACTAMASE"/>
    <property type="match status" value="1"/>
</dbReference>
<dbReference type="InterPro" id="IPR045155">
    <property type="entry name" value="Beta-lactam_cat"/>
</dbReference>
<feature type="domain" description="Beta-lactamase class A catalytic" evidence="3">
    <location>
        <begin position="217"/>
        <end position="441"/>
    </location>
</feature>
<keyword evidence="2" id="KW-0472">Membrane</keyword>
<dbReference type="Proteomes" id="UP000636394">
    <property type="component" value="Unassembled WGS sequence"/>
</dbReference>
<keyword evidence="2" id="KW-1133">Transmembrane helix</keyword>
<dbReference type="Pfam" id="PF13354">
    <property type="entry name" value="Beta-lactamase2"/>
    <property type="match status" value="1"/>
</dbReference>
<dbReference type="InterPro" id="IPR000871">
    <property type="entry name" value="Beta-lactam_class-A"/>
</dbReference>
<dbReference type="EMBL" id="CP072829">
    <property type="protein sequence ID" value="QTU84523.1"/>
    <property type="molecule type" value="Genomic_DNA"/>
</dbReference>
<feature type="region of interest" description="Disordered" evidence="1">
    <location>
        <begin position="87"/>
        <end position="118"/>
    </location>
</feature>
<dbReference type="KEGG" id="ebz:J7S26_00905"/>
<reference evidence="4 6" key="1">
    <citation type="submission" date="2019-11" db="EMBL/GenBank/DDBJ databases">
        <title>Eggerthellaceae novel genus isolated from the rectal contents of marmort.</title>
        <authorList>
            <person name="Zhang G."/>
        </authorList>
    </citation>
    <scope>NUCLEOTIDE SEQUENCE [LARGE SCALE GENOMIC DNA]</scope>
    <source>
        <strain evidence="4">Zg-886</strain>
        <strain evidence="6">zg-886</strain>
    </source>
</reference>
<accession>A0A9E6MR19</accession>
<dbReference type="GO" id="GO:0046677">
    <property type="term" value="P:response to antibiotic"/>
    <property type="evidence" value="ECO:0007669"/>
    <property type="project" value="InterPro"/>
</dbReference>
<evidence type="ECO:0000313" key="7">
    <source>
        <dbReference type="Proteomes" id="UP000671910"/>
    </source>
</evidence>
<keyword evidence="5" id="KW-0378">Hydrolase</keyword>
<evidence type="ECO:0000313" key="6">
    <source>
        <dbReference type="Proteomes" id="UP000636394"/>
    </source>
</evidence>
<evidence type="ECO:0000313" key="5">
    <source>
        <dbReference type="EMBL" id="QTU84523.1"/>
    </source>
</evidence>
<name>A0A9E6MR19_9ACTN</name>
<feature type="transmembrane region" description="Helical" evidence="2">
    <location>
        <begin position="37"/>
        <end position="59"/>
    </location>
</feature>
<dbReference type="PANTHER" id="PTHR35333:SF3">
    <property type="entry name" value="BETA-LACTAMASE-TYPE TRANSPEPTIDASE FOLD CONTAINING PROTEIN"/>
    <property type="match status" value="1"/>
</dbReference>
<proteinExistence type="predicted"/>
<evidence type="ECO:0000256" key="1">
    <source>
        <dbReference type="SAM" id="MobiDB-lite"/>
    </source>
</evidence>